<feature type="coiled-coil region" evidence="1">
    <location>
        <begin position="601"/>
        <end position="628"/>
    </location>
</feature>
<dbReference type="Proteomes" id="UP000695022">
    <property type="component" value="Unplaced"/>
</dbReference>
<dbReference type="RefSeq" id="XP_014666908.1">
    <property type="nucleotide sequence ID" value="XM_014811422.1"/>
</dbReference>
<sequence length="816" mass="89954">MGYSMALDASRGYQKVDNFKQNLKQAERENVDHLNCTYRQPRQISPNVGLARKPYPANGSSSLSRSVMAPLHEHKQNKMNGFSTLDSYGQVSRDGDSHGADCYSLWSNSRASVSPQMNPSRGVTQSHAGCGFNDADTMSEFSSGYTLDEHDMVTKLIEEETYGKSNISDSLETPSSRSSSDVFSFDGSPNYRGAWSAGVDGTPPASSGSTKSFDKFDTSSLGYGSLEQNYTLSDVFNEQKEKFKYIDSWQKDIDNETLRQGINNMSLSNGGGYYGNNNLQAIGDHLDQAKAARDMTKPYCANGYSSHQQRAQQEAQRRAQHWADECVSENTAGYRSNLLQPVRVVTNGNYGTSSRPSTPVSQNDVLRNGLQQPQQGAALSGLQQQQQQQQLLRIMQSQGSGFLNAIQNSIKNESPGMAGGGFSNGSRLPRAIAARTQQLAARSTAGSADRTAYMQEQHYAAGDGIHNPHIDEAGLSPAGRSVRQRDMGLPSQLSQQMLASQQQYLHASAGKLPAHLAPSHLQQLSPSGSNYSPDSGICDMYSFEPYLHHGQHHSHHPRLQQGFGSGDMFYEFPPHMQIPHFFGMPHTPFFGMRPPRRSGPSNELHIRLEECYDQFKNLEKERKKTEAELARRNPGKKISSANNTVIPRLSANPSRVDRLIVDSLREHARVVTLAARMEKLRNSPLHPNIHSSMADWMEGIRNVEARRKDEITNAQNRHRNGGQPSNQQDKDVLALAAAIRELTVKCRRARTAMWSALLSTIHYDPVAEARISLDTDGAAKLQTGELFAEVLKECEESSALSDGKEGSIVAPAATRA</sequence>
<feature type="coiled-coil region" evidence="1">
    <location>
        <begin position="9"/>
        <end position="36"/>
    </location>
</feature>
<accession>A0ABM1E3Y7</accession>
<organism evidence="2 3">
    <name type="scientific">Priapulus caudatus</name>
    <name type="common">Priapulid worm</name>
    <dbReference type="NCBI Taxonomy" id="37621"/>
    <lineage>
        <taxon>Eukaryota</taxon>
        <taxon>Metazoa</taxon>
        <taxon>Ecdysozoa</taxon>
        <taxon>Scalidophora</taxon>
        <taxon>Priapulida</taxon>
        <taxon>Priapulimorpha</taxon>
        <taxon>Priapulimorphida</taxon>
        <taxon>Priapulidae</taxon>
        <taxon>Priapulus</taxon>
    </lineage>
</organism>
<evidence type="ECO:0000313" key="3">
    <source>
        <dbReference type="RefSeq" id="XP_014666908.1"/>
    </source>
</evidence>
<dbReference type="GeneID" id="106808630"/>
<evidence type="ECO:0000313" key="2">
    <source>
        <dbReference type="Proteomes" id="UP000695022"/>
    </source>
</evidence>
<dbReference type="PANTHER" id="PTHR33861:SF5">
    <property type="entry name" value="GAMMA-TUBULIN COMPLEX COMPONENT"/>
    <property type="match status" value="1"/>
</dbReference>
<gene>
    <name evidence="3" type="primary">LOC106808630</name>
</gene>
<dbReference type="PANTHER" id="PTHR33861">
    <property type="entry name" value="PROTEIN CBG18333"/>
    <property type="match status" value="1"/>
</dbReference>
<evidence type="ECO:0000256" key="1">
    <source>
        <dbReference type="SAM" id="Coils"/>
    </source>
</evidence>
<protein>
    <submittedName>
        <fullName evidence="3">Uncharacterized protein LOC106808630 isoform X1</fullName>
    </submittedName>
</protein>
<reference evidence="3" key="1">
    <citation type="submission" date="2025-08" db="UniProtKB">
        <authorList>
            <consortium name="RefSeq"/>
        </authorList>
    </citation>
    <scope>IDENTIFICATION</scope>
</reference>
<keyword evidence="1" id="KW-0175">Coiled coil</keyword>
<proteinExistence type="predicted"/>
<dbReference type="Pfam" id="PF15189">
    <property type="entry name" value="MEIOC"/>
    <property type="match status" value="1"/>
</dbReference>
<dbReference type="InterPro" id="IPR027963">
    <property type="entry name" value="MEIOC"/>
</dbReference>
<name>A0ABM1E3Y7_PRICU</name>
<keyword evidence="2" id="KW-1185">Reference proteome</keyword>